<dbReference type="RefSeq" id="WP_168769419.1">
    <property type="nucleotide sequence ID" value="NZ_QBUD01000002.1"/>
</dbReference>
<sequence>MNEFTGAIFWYEWIELSGTSTSNLTEAGFDTADGSFSDPNQVIYNAGSSGSLNIAA</sequence>
<proteinExistence type="predicted"/>
<reference evidence="1 2" key="1">
    <citation type="submission" date="2018-04" db="EMBL/GenBank/DDBJ databases">
        <title>Genomic Encyclopedia of Archaeal and Bacterial Type Strains, Phase II (KMG-II): from individual species to whole genera.</title>
        <authorList>
            <person name="Goeker M."/>
        </authorList>
    </citation>
    <scope>NUCLEOTIDE SEQUENCE [LARGE SCALE GENOMIC DNA]</scope>
    <source>
        <strain evidence="1 2">DSM 29955</strain>
    </source>
</reference>
<gene>
    <name evidence="1" type="ORF">C8N45_102377</name>
</gene>
<keyword evidence="2" id="KW-1185">Reference proteome</keyword>
<evidence type="ECO:0000313" key="1">
    <source>
        <dbReference type="EMBL" id="PUB17365.1"/>
    </source>
</evidence>
<evidence type="ECO:0000313" key="2">
    <source>
        <dbReference type="Proteomes" id="UP000244523"/>
    </source>
</evidence>
<protein>
    <submittedName>
        <fullName evidence="1">Uncharacterized protein</fullName>
    </submittedName>
</protein>
<dbReference type="AlphaFoldDB" id="A0A2T6KMC3"/>
<dbReference type="Proteomes" id="UP000244523">
    <property type="component" value="Unassembled WGS sequence"/>
</dbReference>
<dbReference type="EMBL" id="QBUD01000002">
    <property type="protein sequence ID" value="PUB17365.1"/>
    <property type="molecule type" value="Genomic_DNA"/>
</dbReference>
<name>A0A2T6KMC3_9RHOB</name>
<comment type="caution">
    <text evidence="1">The sequence shown here is derived from an EMBL/GenBank/DDBJ whole genome shotgun (WGS) entry which is preliminary data.</text>
</comment>
<organism evidence="1 2">
    <name type="scientific">Yoonia sediminilitoris</name>
    <dbReference type="NCBI Taxonomy" id="1286148"/>
    <lineage>
        <taxon>Bacteria</taxon>
        <taxon>Pseudomonadati</taxon>
        <taxon>Pseudomonadota</taxon>
        <taxon>Alphaproteobacteria</taxon>
        <taxon>Rhodobacterales</taxon>
        <taxon>Paracoccaceae</taxon>
        <taxon>Yoonia</taxon>
    </lineage>
</organism>
<accession>A0A2T6KMC3</accession>